<dbReference type="PROSITE" id="PS50173">
    <property type="entry name" value="UMUC"/>
    <property type="match status" value="1"/>
</dbReference>
<sequence>MRTLVLWCPDWPVIAVEIVEGVPAHRPVAVMHANRVLACSPAARTEGVRRGLRRREAQGRCPELVVVDHDAARDTRAFEPVVAAVEELAAGVEVVRPGVCALAVRGPARYFGGEEEVAELLVEHVAQVCDVEAQAGIADGVFAATLAARAGRLVPPAGTTAFLAGLDITALGRPTLVDLLRRLGLHTLGDFAALPAGDVLARFGFDAALAHQFAAGRDEQPLAPRQPPPDLDVTEAFDEPVDRVDAAAFAARALAERLYQRLAGHGLACTRLGIEAHTVAGEELYRTWRHDGLLSAAGIADRVRWQLDGWLTTAGRRSVPTAGLTRLRLLPEGVVEHAGLQLGLWGEAGEERDRAHRALTRVQGLLGPEAVVLAELRGGRSAADRVRLLPWGDERTAIGPEVPPWPGRLPAPAPATVLPEPLSVSVTTAEGVPVGVTGRLAVTGDPALVGIGNARPVQVWGWAGPWPVDERWWAPEESDRRVRFQMLLADGQALLLSLSAGRWVLEAVYD</sequence>
<dbReference type="SUPFAM" id="SSF56672">
    <property type="entry name" value="DNA/RNA polymerases"/>
    <property type="match status" value="1"/>
</dbReference>
<dbReference type="Gene3D" id="3.40.1170.60">
    <property type="match status" value="1"/>
</dbReference>
<dbReference type="InterPro" id="IPR050356">
    <property type="entry name" value="SulA_CellDiv_inhibitor"/>
</dbReference>
<evidence type="ECO:0000256" key="2">
    <source>
        <dbReference type="ARBA" id="ARBA00022763"/>
    </source>
</evidence>
<evidence type="ECO:0000256" key="1">
    <source>
        <dbReference type="ARBA" id="ARBA00010945"/>
    </source>
</evidence>
<comment type="function">
    <text evidence="3">Poorly processive, error-prone DNA polymerase involved in untargeted mutagenesis. Copies undamaged DNA at stalled replication forks, which arise in vivo from mismatched or misaligned primer ends. These misaligned primers can be extended by PolIV. Exhibits no 3'-5' exonuclease (proofreading) activity. May be involved in translesional synthesis, in conjunction with the beta clamp from PolIII.</text>
</comment>
<dbReference type="AlphaFoldDB" id="A0A8J3TB39"/>
<dbReference type="RefSeq" id="WP_239088079.1">
    <property type="nucleotide sequence ID" value="NZ_BOON01000015.1"/>
</dbReference>
<dbReference type="Pfam" id="PF00817">
    <property type="entry name" value="IMS"/>
    <property type="match status" value="1"/>
</dbReference>
<organism evidence="5 6">
    <name type="scientific">Planosporangium mesophilum</name>
    <dbReference type="NCBI Taxonomy" id="689768"/>
    <lineage>
        <taxon>Bacteria</taxon>
        <taxon>Bacillati</taxon>
        <taxon>Actinomycetota</taxon>
        <taxon>Actinomycetes</taxon>
        <taxon>Micromonosporales</taxon>
        <taxon>Micromonosporaceae</taxon>
        <taxon>Planosporangium</taxon>
    </lineage>
</organism>
<dbReference type="CDD" id="cd03468">
    <property type="entry name" value="PolY_like"/>
    <property type="match status" value="1"/>
</dbReference>
<gene>
    <name evidence="5" type="ORF">Pme01_16430</name>
</gene>
<keyword evidence="6" id="KW-1185">Reference proteome</keyword>
<accession>A0A8J3TB39</accession>
<reference evidence="5" key="1">
    <citation type="submission" date="2021-01" db="EMBL/GenBank/DDBJ databases">
        <title>Whole genome shotgun sequence of Planosporangium mesophilum NBRC 109066.</title>
        <authorList>
            <person name="Komaki H."/>
            <person name="Tamura T."/>
        </authorList>
    </citation>
    <scope>NUCLEOTIDE SEQUENCE</scope>
    <source>
        <strain evidence="5">NBRC 109066</strain>
    </source>
</reference>
<dbReference type="PANTHER" id="PTHR35369">
    <property type="entry name" value="BLR3025 PROTEIN-RELATED"/>
    <property type="match status" value="1"/>
</dbReference>
<dbReference type="Gene3D" id="3.30.70.270">
    <property type="match status" value="1"/>
</dbReference>
<protein>
    <submittedName>
        <fullName evidence="5">DNA polymerase</fullName>
    </submittedName>
</protein>
<proteinExistence type="inferred from homology"/>
<dbReference type="GO" id="GO:0006281">
    <property type="term" value="P:DNA repair"/>
    <property type="evidence" value="ECO:0007669"/>
    <property type="project" value="InterPro"/>
</dbReference>
<dbReference type="PANTHER" id="PTHR35369:SF2">
    <property type="entry name" value="BLR3025 PROTEIN"/>
    <property type="match status" value="1"/>
</dbReference>
<dbReference type="EMBL" id="BOON01000015">
    <property type="protein sequence ID" value="GII22046.1"/>
    <property type="molecule type" value="Genomic_DNA"/>
</dbReference>
<evidence type="ECO:0000313" key="6">
    <source>
        <dbReference type="Proteomes" id="UP000599074"/>
    </source>
</evidence>
<dbReference type="InterPro" id="IPR043128">
    <property type="entry name" value="Rev_trsase/Diguanyl_cyclase"/>
</dbReference>
<comment type="caution">
    <text evidence="5">The sequence shown here is derived from an EMBL/GenBank/DDBJ whole genome shotgun (WGS) entry which is preliminary data.</text>
</comment>
<name>A0A8J3TB39_9ACTN</name>
<comment type="similarity">
    <text evidence="1">Belongs to the DNA polymerase type-Y family.</text>
</comment>
<dbReference type="InterPro" id="IPR001126">
    <property type="entry name" value="UmuC"/>
</dbReference>
<evidence type="ECO:0000259" key="4">
    <source>
        <dbReference type="PROSITE" id="PS50173"/>
    </source>
</evidence>
<keyword evidence="2" id="KW-0227">DNA damage</keyword>
<evidence type="ECO:0000256" key="3">
    <source>
        <dbReference type="ARBA" id="ARBA00025589"/>
    </source>
</evidence>
<dbReference type="Proteomes" id="UP000599074">
    <property type="component" value="Unassembled WGS sequence"/>
</dbReference>
<dbReference type="InterPro" id="IPR043502">
    <property type="entry name" value="DNA/RNA_pol_sf"/>
</dbReference>
<evidence type="ECO:0000313" key="5">
    <source>
        <dbReference type="EMBL" id="GII22046.1"/>
    </source>
</evidence>
<feature type="domain" description="UmuC" evidence="4">
    <location>
        <begin position="25"/>
        <end position="152"/>
    </location>
</feature>